<evidence type="ECO:0000313" key="2">
    <source>
        <dbReference type="EMBL" id="MCW6507144.1"/>
    </source>
</evidence>
<reference evidence="2" key="1">
    <citation type="submission" date="2022-05" db="EMBL/GenBank/DDBJ databases">
        <authorList>
            <person name="Pankratov T."/>
        </authorList>
    </citation>
    <scope>NUCLEOTIDE SEQUENCE</scope>
    <source>
        <strain evidence="2">BP6-180914</strain>
    </source>
</reference>
<dbReference type="RefSeq" id="WP_282583515.1">
    <property type="nucleotide sequence ID" value="NZ_JAMOIM010000002.1"/>
</dbReference>
<dbReference type="Proteomes" id="UP001165667">
    <property type="component" value="Unassembled WGS sequence"/>
</dbReference>
<name>A0AA42CHD0_9HYPH</name>
<dbReference type="InterPro" id="IPR005618">
    <property type="entry name" value="OMPW"/>
</dbReference>
<proteinExistence type="inferred from homology"/>
<keyword evidence="3" id="KW-1185">Reference proteome</keyword>
<dbReference type="Pfam" id="PF03922">
    <property type="entry name" value="OmpW"/>
    <property type="match status" value="1"/>
</dbReference>
<dbReference type="PANTHER" id="PTHR36920">
    <property type="match status" value="1"/>
</dbReference>
<comment type="similarity">
    <text evidence="1">Belongs to the OmpW/AlkL family.</text>
</comment>
<dbReference type="PANTHER" id="PTHR36920:SF1">
    <property type="entry name" value="OUTER MEMBRANE PROTEIN W"/>
    <property type="match status" value="1"/>
</dbReference>
<dbReference type="EMBL" id="JAMOIM010000002">
    <property type="protein sequence ID" value="MCW6507144.1"/>
    <property type="molecule type" value="Genomic_DNA"/>
</dbReference>
<dbReference type="Gene3D" id="2.40.160.20">
    <property type="match status" value="1"/>
</dbReference>
<dbReference type="InterPro" id="IPR011250">
    <property type="entry name" value="OMP/PagP_B-barrel"/>
</dbReference>
<comment type="caution">
    <text evidence="2">The sequence shown here is derived from an EMBL/GenBank/DDBJ whole genome shotgun (WGS) entry which is preliminary data.</text>
</comment>
<evidence type="ECO:0000256" key="1">
    <source>
        <dbReference type="ARBA" id="ARBA00009330"/>
    </source>
</evidence>
<dbReference type="AlphaFoldDB" id="A0AA42CHD0"/>
<sequence length="210" mass="21544">MAADIASAPYALPLNEAPPAFYRFYAHIGVVGVFADVDAKIKAAGTVIPGSKMSVPATVAPALELGYRVTPNWAVSLSGGIPPTSILNAGGSIAAEGKLGSTVAAAPTLTLHYHFLQLGAFQPYIGGGGSYLIVFNSRDGSLSHLRVDGAFGVLGQVGTDIMLSERVGLFVDLKKGILHTNARGAFGPVPIKTSVALDPLALTGGVTIRF</sequence>
<evidence type="ECO:0008006" key="4">
    <source>
        <dbReference type="Google" id="ProtNLM"/>
    </source>
</evidence>
<dbReference type="SUPFAM" id="SSF56925">
    <property type="entry name" value="OMPA-like"/>
    <property type="match status" value="1"/>
</dbReference>
<dbReference type="GO" id="GO:0055085">
    <property type="term" value="P:transmembrane transport"/>
    <property type="evidence" value="ECO:0007669"/>
    <property type="project" value="TreeGrafter"/>
</dbReference>
<organism evidence="2 3">
    <name type="scientific">Lichenifustis flavocetrariae</name>
    <dbReference type="NCBI Taxonomy" id="2949735"/>
    <lineage>
        <taxon>Bacteria</taxon>
        <taxon>Pseudomonadati</taxon>
        <taxon>Pseudomonadota</taxon>
        <taxon>Alphaproteobacteria</taxon>
        <taxon>Hyphomicrobiales</taxon>
        <taxon>Lichenihabitantaceae</taxon>
        <taxon>Lichenifustis</taxon>
    </lineage>
</organism>
<protein>
    <recommendedName>
        <fullName evidence="4">Outer membrane protein</fullName>
    </recommendedName>
</protein>
<gene>
    <name evidence="2" type="ORF">M8523_03820</name>
</gene>
<accession>A0AA42CHD0</accession>
<dbReference type="GO" id="GO:0019867">
    <property type="term" value="C:outer membrane"/>
    <property type="evidence" value="ECO:0007669"/>
    <property type="project" value="InterPro"/>
</dbReference>
<evidence type="ECO:0000313" key="3">
    <source>
        <dbReference type="Proteomes" id="UP001165667"/>
    </source>
</evidence>